<evidence type="ECO:0000256" key="5">
    <source>
        <dbReference type="ARBA" id="ARBA00023284"/>
    </source>
</evidence>
<dbReference type="PATRIC" id="fig|1094491.5.peg.105"/>
<dbReference type="OrthoDB" id="9799347at2"/>
<evidence type="ECO:0000256" key="4">
    <source>
        <dbReference type="ARBA" id="ARBA00023157"/>
    </source>
</evidence>
<comment type="subcellular location">
    <subcellularLocation>
        <location evidence="1">Cell envelope</location>
    </subcellularLocation>
</comment>
<reference evidence="7 8" key="1">
    <citation type="journal article" date="2013" name="PLoS Genet.">
        <title>A gene transfer agent and a dynamic repertoire of secretion systems hold the keys to the explosive radiation of the emerging pathogen Bartonella.</title>
        <authorList>
            <person name="Guy L."/>
            <person name="Nystedt B."/>
            <person name="Toft C."/>
            <person name="Zaremba-Niedzwiedzka K."/>
            <person name="Berglund E.C."/>
            <person name="Granberg F."/>
            <person name="Naslund K."/>
            <person name="Eriksson A.S."/>
            <person name="Andersson S.G."/>
        </authorList>
    </citation>
    <scope>NUCLEOTIDE SEQUENCE [LARGE SCALE GENOMIC DNA]</scope>
    <source>
        <strain evidence="7 8">91-4</strain>
    </source>
</reference>
<dbReference type="CDD" id="cd03010">
    <property type="entry name" value="TlpA_like_DsbE"/>
    <property type="match status" value="1"/>
</dbReference>
<dbReference type="InterPro" id="IPR036249">
    <property type="entry name" value="Thioredoxin-like_sf"/>
</dbReference>
<evidence type="ECO:0000259" key="6">
    <source>
        <dbReference type="PROSITE" id="PS51352"/>
    </source>
</evidence>
<comment type="caution">
    <text evidence="7">The sequence shown here is derived from an EMBL/GenBank/DDBJ whole genome shotgun (WGS) entry which is preliminary data.</text>
</comment>
<dbReference type="HOGENOM" id="CLU_042529_19_2_5"/>
<evidence type="ECO:0000256" key="2">
    <source>
        <dbReference type="ARBA" id="ARBA00007758"/>
    </source>
</evidence>
<dbReference type="AlphaFoldDB" id="N6URQ2"/>
<keyword evidence="4" id="KW-1015">Disulfide bond</keyword>
<evidence type="ECO:0000256" key="3">
    <source>
        <dbReference type="ARBA" id="ARBA00022748"/>
    </source>
</evidence>
<keyword evidence="5" id="KW-0676">Redox-active center</keyword>
<dbReference type="PANTHER" id="PTHR42852:SF6">
    <property type="entry name" value="THIOL:DISULFIDE INTERCHANGE PROTEIN DSBE"/>
    <property type="match status" value="1"/>
</dbReference>
<dbReference type="InterPro" id="IPR004799">
    <property type="entry name" value="Periplasmic_diS_OxRdtase_DsbE"/>
</dbReference>
<dbReference type="Pfam" id="PF08534">
    <property type="entry name" value="Redoxin"/>
    <property type="match status" value="1"/>
</dbReference>
<evidence type="ECO:0000313" key="7">
    <source>
        <dbReference type="EMBL" id="ENN92823.1"/>
    </source>
</evidence>
<dbReference type="PANTHER" id="PTHR42852">
    <property type="entry name" value="THIOL:DISULFIDE INTERCHANGE PROTEIN DSBE"/>
    <property type="match status" value="1"/>
</dbReference>
<evidence type="ECO:0000313" key="8">
    <source>
        <dbReference type="Proteomes" id="UP000014038"/>
    </source>
</evidence>
<dbReference type="GO" id="GO:0030288">
    <property type="term" value="C:outer membrane-bounded periplasmic space"/>
    <property type="evidence" value="ECO:0007669"/>
    <property type="project" value="InterPro"/>
</dbReference>
<dbReference type="STRING" id="1094491.BBbe_00940"/>
<dbReference type="InterPro" id="IPR017937">
    <property type="entry name" value="Thioredoxin_CS"/>
</dbReference>
<dbReference type="Gene3D" id="3.40.30.10">
    <property type="entry name" value="Glutaredoxin"/>
    <property type="match status" value="1"/>
</dbReference>
<keyword evidence="3" id="KW-0201">Cytochrome c-type biogenesis</keyword>
<dbReference type="RefSeq" id="WP_010700668.1">
    <property type="nucleotide sequence ID" value="NZ_CM001844.1"/>
</dbReference>
<sequence>MKTTPFKFKKSVSLPPLLGLFAPFLLFLLLILLLFSSIKNKHSNDLFLTSNILIGKPAPKTHLPLLNRNGYLNSEQFKGRITLINFWGSWCPPCRKEHPVLMKIAKDHRFDLIGINFKDNKENAKRFLTHFGNPFKFTAFDTSNHTAINWGVYGPPETFILNEENIIIARHIGPLTWQIYQTEILPKIEKAITVKESAMINYLFHPNKQF</sequence>
<dbReference type="GO" id="GO:0015036">
    <property type="term" value="F:disulfide oxidoreductase activity"/>
    <property type="evidence" value="ECO:0007669"/>
    <property type="project" value="InterPro"/>
</dbReference>
<dbReference type="Proteomes" id="UP000014038">
    <property type="component" value="Chromosome"/>
</dbReference>
<dbReference type="PROSITE" id="PS00194">
    <property type="entry name" value="THIOREDOXIN_1"/>
    <property type="match status" value="1"/>
</dbReference>
<dbReference type="NCBIfam" id="TIGR00385">
    <property type="entry name" value="dsbE"/>
    <property type="match status" value="1"/>
</dbReference>
<protein>
    <submittedName>
        <fullName evidence="7">Thiol:disulfide interchange protein</fullName>
    </submittedName>
</protein>
<dbReference type="PROSITE" id="PS51352">
    <property type="entry name" value="THIOREDOXIN_2"/>
    <property type="match status" value="1"/>
</dbReference>
<gene>
    <name evidence="7" type="ORF">BBbe_00940</name>
</gene>
<keyword evidence="8" id="KW-1185">Reference proteome</keyword>
<accession>N6URQ2</accession>
<evidence type="ECO:0000256" key="1">
    <source>
        <dbReference type="ARBA" id="ARBA00004196"/>
    </source>
</evidence>
<organism evidence="7 8">
    <name type="scientific">Bartonella bovis 91-4</name>
    <dbReference type="NCBI Taxonomy" id="1094491"/>
    <lineage>
        <taxon>Bacteria</taxon>
        <taxon>Pseudomonadati</taxon>
        <taxon>Pseudomonadota</taxon>
        <taxon>Alphaproteobacteria</taxon>
        <taxon>Hyphomicrobiales</taxon>
        <taxon>Bartonellaceae</taxon>
        <taxon>Bartonella</taxon>
    </lineage>
</organism>
<dbReference type="GO" id="GO:0017004">
    <property type="term" value="P:cytochrome complex assembly"/>
    <property type="evidence" value="ECO:0007669"/>
    <property type="project" value="UniProtKB-KW"/>
</dbReference>
<feature type="domain" description="Thioredoxin" evidence="6">
    <location>
        <begin position="52"/>
        <end position="193"/>
    </location>
</feature>
<dbReference type="InterPro" id="IPR013766">
    <property type="entry name" value="Thioredoxin_domain"/>
</dbReference>
<dbReference type="SUPFAM" id="SSF52833">
    <property type="entry name" value="Thioredoxin-like"/>
    <property type="match status" value="1"/>
</dbReference>
<dbReference type="eggNOG" id="COG0526">
    <property type="taxonomic scope" value="Bacteria"/>
</dbReference>
<dbReference type="InterPro" id="IPR013740">
    <property type="entry name" value="Redoxin"/>
</dbReference>
<comment type="similarity">
    <text evidence="2">Belongs to the thioredoxin family. DsbE subfamily.</text>
</comment>
<proteinExistence type="inferred from homology"/>
<dbReference type="InterPro" id="IPR050553">
    <property type="entry name" value="Thioredoxin_ResA/DsbE_sf"/>
</dbReference>
<name>N6URQ2_9HYPH</name>
<dbReference type="EMBL" id="AGWA01000001">
    <property type="protein sequence ID" value="ENN92823.1"/>
    <property type="molecule type" value="Genomic_DNA"/>
</dbReference>